<protein>
    <submittedName>
        <fullName evidence="2">Uncharacterized protein</fullName>
    </submittedName>
</protein>
<dbReference type="RefSeq" id="XP_012335467.1">
    <property type="nucleotide sequence ID" value="XM_012480044.1"/>
</dbReference>
<gene>
    <name evidence="2" type="ORF">AK88_02413</name>
</gene>
<dbReference type="OrthoDB" id="392563at2759"/>
<organism evidence="2 3">
    <name type="scientific">Plasmodium fragile</name>
    <dbReference type="NCBI Taxonomy" id="5857"/>
    <lineage>
        <taxon>Eukaryota</taxon>
        <taxon>Sar</taxon>
        <taxon>Alveolata</taxon>
        <taxon>Apicomplexa</taxon>
        <taxon>Aconoidasida</taxon>
        <taxon>Haemosporida</taxon>
        <taxon>Plasmodiidae</taxon>
        <taxon>Plasmodium</taxon>
        <taxon>Plasmodium (Plasmodium)</taxon>
    </lineage>
</organism>
<feature type="region of interest" description="Disordered" evidence="1">
    <location>
        <begin position="526"/>
        <end position="548"/>
    </location>
</feature>
<sequence>MRRVTILTNFGRKKRYTFPREGKNPFVLCKSERSVGTTHAAIRSTHGDNVKTKLERREHDIILHKSTCSAVPSLLSDYHQYNTNDLIKVLNLYIKSKSDNIELLRSVSMNLLLHKEKLRYGEIITLLKQFSVIKCKNYFLFCYFKDVLMENIHLITCDDLVDIYFSFTNLNYFHYNFFFLIEKRIFHNFHLLNLKKLICLIQCFNKKKIISKNYLTILLYSISKKINELDTFQLSVLFVFFKNFNINNSILINSLIHNFNQHVNVNSESKQLAIFYNFLSYVGKKCHRNYHYFAKEKELIGLIKNFALRYEEQWEWGPNGPSTIVGGEGNTGVHTNTVTDAVVISNGDTSINAGATIEKRLSILETNFLTQSDELQTLREHTNALKQNSYNVNMVYSIKNALKNVEAITRKKLKSMPIESLCLISSSVANIDKNKFLLEKVAEEVGKQSTKLTPLLVSFLMLSFSKAGHKHGSLIYYSLQFFYKYHNFFSVNEVGLLCKALHNFSLKENEFVDVLSGFMLSVLGEGSSEENGDGRGEDTLVRSSGEGGCRNDRGEHFNYNADDGTSCGKQVEKLFFEVEKSIDKSIDQMNYEDQFTNLRSVHMEQEGKSYKDAKERGGDRENKRMYSDFVNFSYIDYENIKKNNYYANNLYNIKMSNKVYINNVIYILEYYAFNLVNIPEILDLFCDFFLKRNMNYILYSRIFYAFYLLQYRGNKVYQMIDKFNECQPLYQVMYKERHMEKLLGSLIYFYENKTEGNKMDNIYFYVLSKSYFSFIFNFSKYILTFLFIKNSNYVLRNFLVHIGEISLGRDDCIYLHKPNRLY</sequence>
<dbReference type="Proteomes" id="UP000054561">
    <property type="component" value="Unassembled WGS sequence"/>
</dbReference>
<evidence type="ECO:0000256" key="1">
    <source>
        <dbReference type="SAM" id="MobiDB-lite"/>
    </source>
</evidence>
<reference evidence="2 3" key="1">
    <citation type="submission" date="2014-03" db="EMBL/GenBank/DDBJ databases">
        <title>The Genome Sequence of Plasmodium fragile nilgiri.</title>
        <authorList>
            <consortium name="The Broad Institute Genomics Platform"/>
            <consortium name="The Broad Institute Genome Sequencing Center for Infectious Disease"/>
            <person name="Neafsey D."/>
            <person name="Duraisingh M."/>
            <person name="Young S.K."/>
            <person name="Zeng Q."/>
            <person name="Gargeya S."/>
            <person name="Abouelleil A."/>
            <person name="Alvarado L."/>
            <person name="Chapman S.B."/>
            <person name="Gainer-Dewar J."/>
            <person name="Goldberg J."/>
            <person name="Griggs A."/>
            <person name="Gujja S."/>
            <person name="Hansen M."/>
            <person name="Howarth C."/>
            <person name="Imamovic A."/>
            <person name="Larimer J."/>
            <person name="Pearson M."/>
            <person name="Poon T.W."/>
            <person name="Priest M."/>
            <person name="Roberts A."/>
            <person name="Saif S."/>
            <person name="Shea T."/>
            <person name="Sykes S."/>
            <person name="Wortman J."/>
            <person name="Nusbaum C."/>
            <person name="Birren B."/>
        </authorList>
    </citation>
    <scope>NUCLEOTIDE SEQUENCE [LARGE SCALE GENOMIC DNA]</scope>
    <source>
        <strain evidence="3">nilgiri</strain>
    </source>
</reference>
<evidence type="ECO:0000313" key="3">
    <source>
        <dbReference type="Proteomes" id="UP000054561"/>
    </source>
</evidence>
<name>A0A0D9QLQ8_PLAFR</name>
<dbReference type="EMBL" id="KQ001667">
    <property type="protein sequence ID" value="KJP87979.1"/>
    <property type="molecule type" value="Genomic_DNA"/>
</dbReference>
<evidence type="ECO:0000313" key="2">
    <source>
        <dbReference type="EMBL" id="KJP87979.1"/>
    </source>
</evidence>
<proteinExistence type="predicted"/>
<dbReference type="OMA" id="LNYFHYN"/>
<dbReference type="VEuPathDB" id="PlasmoDB:AK88_02413"/>
<accession>A0A0D9QLQ8</accession>
<dbReference type="GeneID" id="24267727"/>
<dbReference type="AlphaFoldDB" id="A0A0D9QLQ8"/>
<keyword evidence="3" id="KW-1185">Reference proteome</keyword>